<evidence type="ECO:0000313" key="2">
    <source>
        <dbReference type="EMBL" id="MDV5825814.1"/>
    </source>
</evidence>
<protein>
    <submittedName>
        <fullName evidence="2">Uncharacterized protein</fullName>
    </submittedName>
</protein>
<dbReference type="RefSeq" id="WP_317518119.1">
    <property type="nucleotide sequence ID" value="NZ_JAPTHD010000022.1"/>
</dbReference>
<reference evidence="3" key="1">
    <citation type="journal article" date="2022" name="J Environ Chem Eng">
        <title>Biodegradation of petroleum oil using a constructed nonpathogenic and heavy metal-tolerant bacterial consortium isolated from marine sponges.</title>
        <authorList>
            <person name="Dechsakulwatana C."/>
            <person name="Rungsihiranrut A."/>
            <person name="Muangchinda C."/>
            <person name="Ningthoujam R."/>
            <person name="Klankeo P."/>
            <person name="Pinyakong O."/>
        </authorList>
    </citation>
    <scope>NUCLEOTIDE SEQUENCE [LARGE SCALE GENOMIC DNA]</scope>
    <source>
        <strain evidence="3">MO2-4</strain>
    </source>
</reference>
<name>A0ABU4A254_9SPHN</name>
<feature type="region of interest" description="Disordered" evidence="1">
    <location>
        <begin position="104"/>
        <end position="162"/>
    </location>
</feature>
<gene>
    <name evidence="2" type="ORF">O0R41_19600</name>
</gene>
<accession>A0ABU4A254</accession>
<keyword evidence="3" id="KW-1185">Reference proteome</keyword>
<proteinExistence type="predicted"/>
<feature type="compositionally biased region" description="Low complexity" evidence="1">
    <location>
        <begin position="117"/>
        <end position="137"/>
    </location>
</feature>
<dbReference type="Proteomes" id="UP001185984">
    <property type="component" value="Unassembled WGS sequence"/>
</dbReference>
<comment type="caution">
    <text evidence="2">The sequence shown here is derived from an EMBL/GenBank/DDBJ whole genome shotgun (WGS) entry which is preliminary data.</text>
</comment>
<feature type="compositionally biased region" description="Basic and acidic residues" evidence="1">
    <location>
        <begin position="145"/>
        <end position="156"/>
    </location>
</feature>
<evidence type="ECO:0000313" key="3">
    <source>
        <dbReference type="Proteomes" id="UP001185984"/>
    </source>
</evidence>
<organism evidence="2 3">
    <name type="scientific">Sphingobium naphthae</name>
    <dbReference type="NCBI Taxonomy" id="1886786"/>
    <lineage>
        <taxon>Bacteria</taxon>
        <taxon>Pseudomonadati</taxon>
        <taxon>Pseudomonadota</taxon>
        <taxon>Alphaproteobacteria</taxon>
        <taxon>Sphingomonadales</taxon>
        <taxon>Sphingomonadaceae</taxon>
        <taxon>Sphingobium</taxon>
    </lineage>
</organism>
<dbReference type="EMBL" id="JAPTHD010000022">
    <property type="protein sequence ID" value="MDV5825814.1"/>
    <property type="molecule type" value="Genomic_DNA"/>
</dbReference>
<sequence>MSRTRAHTTAIDVQPDDLQRLTAYIDTALEQAQTEGARTPAVLREIILRPLAKKIARLDMPRQRQIEVILESFSTFDAAWAKALAASPDTIGRLLDTLKNESKARIKAPNRSRSGGRAARNVANKPAAAPIQALAPPTMLADAASPRDDGMADHADLWSQPE</sequence>
<evidence type="ECO:0000256" key="1">
    <source>
        <dbReference type="SAM" id="MobiDB-lite"/>
    </source>
</evidence>